<feature type="domain" description="Peptidase M24" evidence="9">
    <location>
        <begin position="140"/>
        <end position="363"/>
    </location>
</feature>
<dbReference type="SUPFAM" id="SSF55920">
    <property type="entry name" value="Creatinase/aminopeptidase"/>
    <property type="match status" value="1"/>
</dbReference>
<keyword evidence="2 5" id="KW-0645">Protease</keyword>
<keyword evidence="11" id="KW-1185">Reference proteome</keyword>
<keyword evidence="4 5" id="KW-0378">Hydrolase</keyword>
<dbReference type="GO" id="GO:0005829">
    <property type="term" value="C:cytosol"/>
    <property type="evidence" value="ECO:0007669"/>
    <property type="project" value="TreeGrafter"/>
</dbReference>
<feature type="chain" id="PRO_5003837079" description="Methionine aminopeptidase" evidence="8">
    <location>
        <begin position="20"/>
        <end position="414"/>
    </location>
</feature>
<feature type="binding site" evidence="5">
    <location>
        <position position="223"/>
    </location>
    <ligand>
        <name>a divalent metal cation</name>
        <dbReference type="ChEBI" id="CHEBI:60240"/>
        <label>1</label>
    </ligand>
</feature>
<protein>
    <recommendedName>
        <fullName evidence="6">Methionine aminopeptidase</fullName>
        <ecNumber evidence="6">3.4.11.18</ecNumber>
    </recommendedName>
</protein>
<evidence type="ECO:0000256" key="3">
    <source>
        <dbReference type="ARBA" id="ARBA00022723"/>
    </source>
</evidence>
<name>K0RJS3_THAOC</name>
<comment type="caution">
    <text evidence="10">The sequence shown here is derived from an EMBL/GenBank/DDBJ whole genome shotgun (WGS) entry which is preliminary data.</text>
</comment>
<dbReference type="PRINTS" id="PR00599">
    <property type="entry name" value="MAPEPTIDASE"/>
</dbReference>
<dbReference type="InterPro" id="IPR036005">
    <property type="entry name" value="Creatinase/aminopeptidase-like"/>
</dbReference>
<sequence>MRPTGFVTAVLLAAASCSAFAPRQSASSIGHDPTAAPIETRLCMNKKKKSSRKKTGGKGFGGGGSVSALTSPSDDFPVMPKAKPNFRYAGTIRPGAQSARRIVPTDRINKIPDYANDGIPRNRPALFPWVIETKSPDEIEKMRASGRCAREVLDMAGRAVKPGVTTDEIDRLVHELSIENGAYPSPLNYHNFPKSCCTSVNEVICHGIPDNRPLEEGDIVNIDITCYLNGYHGDCSEMFVVGGEAALDNKGRRLIHSRFAHIDCWVQALNFVKPGNDYKDIGAIIEDHVVEQGFTTVKSFCGHGYLHYRNSEPAGKMAAGHTFTIEPMICEGSADYLLWDDEWTATTRDGGRSAQFEHTLLITPDGVEALTGKIETSPVQFWERESEFHNGVWLGTSASAKEREAKLNSSLLAS</sequence>
<comment type="caution">
    <text evidence="5">Lacks conserved residue(s) required for the propagation of feature annotation.</text>
</comment>
<dbReference type="GO" id="GO:0006508">
    <property type="term" value="P:proteolysis"/>
    <property type="evidence" value="ECO:0007669"/>
    <property type="project" value="UniProtKB-KW"/>
</dbReference>
<feature type="binding site" evidence="5">
    <location>
        <position position="303"/>
    </location>
    <ligand>
        <name>a divalent metal cation</name>
        <dbReference type="ChEBI" id="CHEBI:60240"/>
        <label>2</label>
        <note>catalytic</note>
    </ligand>
</feature>
<dbReference type="EMBL" id="AGNL01037714">
    <property type="protein sequence ID" value="EJK53475.1"/>
    <property type="molecule type" value="Genomic_DNA"/>
</dbReference>
<feature type="region of interest" description="Disordered" evidence="7">
    <location>
        <begin position="23"/>
        <end position="76"/>
    </location>
</feature>
<dbReference type="PANTHER" id="PTHR43330">
    <property type="entry name" value="METHIONINE AMINOPEPTIDASE"/>
    <property type="match status" value="1"/>
</dbReference>
<dbReference type="NCBIfam" id="TIGR00500">
    <property type="entry name" value="met_pdase_I"/>
    <property type="match status" value="1"/>
</dbReference>
<dbReference type="InterPro" id="IPR002467">
    <property type="entry name" value="Pept_M24A_MAP1"/>
</dbReference>
<evidence type="ECO:0000256" key="1">
    <source>
        <dbReference type="ARBA" id="ARBA00022438"/>
    </source>
</evidence>
<feature type="binding site" evidence="5">
    <location>
        <position position="234"/>
    </location>
    <ligand>
        <name>a divalent metal cation</name>
        <dbReference type="ChEBI" id="CHEBI:60240"/>
        <label>2</label>
        <note>catalytic</note>
    </ligand>
</feature>
<dbReference type="Gene3D" id="3.90.230.10">
    <property type="entry name" value="Creatinase/methionine aminopeptidase superfamily"/>
    <property type="match status" value="1"/>
</dbReference>
<feature type="binding site" evidence="5">
    <location>
        <position position="357"/>
    </location>
    <ligand>
        <name>a divalent metal cation</name>
        <dbReference type="ChEBI" id="CHEBI:60240"/>
        <label>2</label>
        <note>catalytic</note>
    </ligand>
</feature>
<comment type="similarity">
    <text evidence="5">Belongs to the peptidase M24A family. Methionine aminopeptidase type 1 subfamily.</text>
</comment>
<dbReference type="OMA" id="SIKRPDW"/>
<feature type="binding site" evidence="5">
    <location>
        <position position="326"/>
    </location>
    <ligand>
        <name>a divalent metal cation</name>
        <dbReference type="ChEBI" id="CHEBI:60240"/>
        <label>2</label>
        <note>catalytic</note>
    </ligand>
</feature>
<evidence type="ECO:0000256" key="8">
    <source>
        <dbReference type="SAM" id="SignalP"/>
    </source>
</evidence>
<feature type="binding site" evidence="5">
    <location>
        <position position="206"/>
    </location>
    <ligand>
        <name>substrate</name>
    </ligand>
</feature>
<gene>
    <name evidence="10" type="ORF">THAOC_27089</name>
</gene>
<keyword evidence="8" id="KW-0732">Signal</keyword>
<evidence type="ECO:0000256" key="7">
    <source>
        <dbReference type="SAM" id="MobiDB-lite"/>
    </source>
</evidence>
<dbReference type="PANTHER" id="PTHR43330:SF7">
    <property type="entry name" value="METHIONINE AMINOPEPTIDASE 1"/>
    <property type="match status" value="1"/>
</dbReference>
<dbReference type="GO" id="GO:0046872">
    <property type="term" value="F:metal ion binding"/>
    <property type="evidence" value="ECO:0007669"/>
    <property type="project" value="UniProtKB-UniRule"/>
</dbReference>
<organism evidence="10 11">
    <name type="scientific">Thalassiosira oceanica</name>
    <name type="common">Marine diatom</name>
    <dbReference type="NCBI Taxonomy" id="159749"/>
    <lineage>
        <taxon>Eukaryota</taxon>
        <taxon>Sar</taxon>
        <taxon>Stramenopiles</taxon>
        <taxon>Ochrophyta</taxon>
        <taxon>Bacillariophyta</taxon>
        <taxon>Coscinodiscophyceae</taxon>
        <taxon>Thalassiosirophycidae</taxon>
        <taxon>Thalassiosirales</taxon>
        <taxon>Thalassiosiraceae</taxon>
        <taxon>Thalassiosira</taxon>
    </lineage>
</organism>
<evidence type="ECO:0000256" key="4">
    <source>
        <dbReference type="ARBA" id="ARBA00022801"/>
    </source>
</evidence>
<keyword evidence="3 5" id="KW-0479">Metal-binding</keyword>
<feature type="compositionally biased region" description="Basic residues" evidence="7">
    <location>
        <begin position="44"/>
        <end position="56"/>
    </location>
</feature>
<proteinExistence type="inferred from homology"/>
<dbReference type="EC" id="3.4.11.18" evidence="6"/>
<feature type="binding site" evidence="5">
    <location>
        <position position="357"/>
    </location>
    <ligand>
        <name>a divalent metal cation</name>
        <dbReference type="ChEBI" id="CHEBI:60240"/>
        <label>1</label>
    </ligand>
</feature>
<evidence type="ECO:0000313" key="11">
    <source>
        <dbReference type="Proteomes" id="UP000266841"/>
    </source>
</evidence>
<evidence type="ECO:0000259" key="9">
    <source>
        <dbReference type="Pfam" id="PF00557"/>
    </source>
</evidence>
<comment type="catalytic activity">
    <reaction evidence="5 6">
        <text>Release of N-terminal amino acids, preferentially methionine, from peptides and arylamides.</text>
        <dbReference type="EC" id="3.4.11.18"/>
    </reaction>
</comment>
<comment type="cofactor">
    <cofactor evidence="5">
        <name>Co(2+)</name>
        <dbReference type="ChEBI" id="CHEBI:48828"/>
    </cofactor>
    <cofactor evidence="5">
        <name>Zn(2+)</name>
        <dbReference type="ChEBI" id="CHEBI:29105"/>
    </cofactor>
    <cofactor evidence="5">
        <name>Mn(2+)</name>
        <dbReference type="ChEBI" id="CHEBI:29035"/>
    </cofactor>
    <cofactor evidence="5">
        <name>Fe(2+)</name>
        <dbReference type="ChEBI" id="CHEBI:29033"/>
    </cofactor>
    <text evidence="5">Binds 2 divalent metal cations per subunit. Has a high-affinity and a low affinity metal-binding site. The true nature of the physiological cofactor is under debate. The enzyme is active with cobalt, zinc, manganese or divalent iron ions. Most likely, methionine aminopeptidases function as mononuclear Fe(2+)-metalloproteases under physiological conditions, and the catalytically relevant metal-binding site has been assigned to the histidine-containing high-affinity site.</text>
</comment>
<dbReference type="PROSITE" id="PS51257">
    <property type="entry name" value="PROKAR_LIPOPROTEIN"/>
    <property type="match status" value="1"/>
</dbReference>
<dbReference type="InterPro" id="IPR001714">
    <property type="entry name" value="Pept_M24_MAP"/>
</dbReference>
<evidence type="ECO:0000256" key="2">
    <source>
        <dbReference type="ARBA" id="ARBA00022670"/>
    </source>
</evidence>
<dbReference type="InterPro" id="IPR000994">
    <property type="entry name" value="Pept_M24"/>
</dbReference>
<reference evidence="10 11" key="1">
    <citation type="journal article" date="2012" name="Genome Biol.">
        <title>Genome and low-iron response of an oceanic diatom adapted to chronic iron limitation.</title>
        <authorList>
            <person name="Lommer M."/>
            <person name="Specht M."/>
            <person name="Roy A.S."/>
            <person name="Kraemer L."/>
            <person name="Andreson R."/>
            <person name="Gutowska M.A."/>
            <person name="Wolf J."/>
            <person name="Bergner S.V."/>
            <person name="Schilhabel M.B."/>
            <person name="Klostermeier U.C."/>
            <person name="Beiko R.G."/>
            <person name="Rosenstiel P."/>
            <person name="Hippler M."/>
            <person name="Laroche J."/>
        </authorList>
    </citation>
    <scope>NUCLEOTIDE SEQUENCE [LARGE SCALE GENOMIC DNA]</scope>
    <source>
        <strain evidence="10 11">CCMP1005</strain>
    </source>
</reference>
<dbReference type="HAMAP" id="MF_01974">
    <property type="entry name" value="MetAP_1"/>
    <property type="match status" value="1"/>
</dbReference>
<dbReference type="OrthoDB" id="3209743at2759"/>
<dbReference type="Pfam" id="PF00557">
    <property type="entry name" value="Peptidase_M24"/>
    <property type="match status" value="1"/>
</dbReference>
<dbReference type="eggNOG" id="KOG2738">
    <property type="taxonomic scope" value="Eukaryota"/>
</dbReference>
<dbReference type="GO" id="GO:0070006">
    <property type="term" value="F:metalloaminopeptidase activity"/>
    <property type="evidence" value="ECO:0007669"/>
    <property type="project" value="UniProtKB-UniRule"/>
</dbReference>
<feature type="signal peptide" evidence="8">
    <location>
        <begin position="1"/>
        <end position="19"/>
    </location>
</feature>
<accession>K0RJS3</accession>
<evidence type="ECO:0000313" key="10">
    <source>
        <dbReference type="EMBL" id="EJK53475.1"/>
    </source>
</evidence>
<evidence type="ECO:0000256" key="6">
    <source>
        <dbReference type="RuleBase" id="RU003653"/>
    </source>
</evidence>
<feature type="binding site" evidence="5">
    <location>
        <position position="234"/>
    </location>
    <ligand>
        <name>a divalent metal cation</name>
        <dbReference type="ChEBI" id="CHEBI:60240"/>
        <label>1</label>
    </ligand>
</feature>
<evidence type="ECO:0000256" key="5">
    <source>
        <dbReference type="HAMAP-Rule" id="MF_03174"/>
    </source>
</evidence>
<dbReference type="MEROPS" id="M24.017"/>
<dbReference type="GO" id="GO:0004239">
    <property type="term" value="F:initiator methionyl aminopeptidase activity"/>
    <property type="evidence" value="ECO:0007669"/>
    <property type="project" value="UniProtKB-UniRule"/>
</dbReference>
<dbReference type="Proteomes" id="UP000266841">
    <property type="component" value="Unassembled WGS sequence"/>
</dbReference>
<dbReference type="AlphaFoldDB" id="K0RJS3"/>
<comment type="function">
    <text evidence="6">Cotranslationally removes the N-terminal methionine from nascent proteins. The N-terminal methionine is often cleaved when the second residue in the primary sequence is small and uncharged (Met-Ala-, Cys, Gly, Pro, Ser, Thr, or Val).</text>
</comment>
<dbReference type="CDD" id="cd01086">
    <property type="entry name" value="MetAP1"/>
    <property type="match status" value="1"/>
</dbReference>
<keyword evidence="1 5" id="KW-0031">Aminopeptidase</keyword>